<dbReference type="InterPro" id="IPR011600">
    <property type="entry name" value="Pept_C14_caspase"/>
</dbReference>
<evidence type="ECO:0000259" key="5">
    <source>
        <dbReference type="Pfam" id="PF00656"/>
    </source>
</evidence>
<reference evidence="7 8" key="1">
    <citation type="submission" date="2016-03" db="EMBL/GenBank/DDBJ databases">
        <authorList>
            <person name="Ploux O."/>
        </authorList>
    </citation>
    <scope>NUCLEOTIDE SEQUENCE [LARGE SCALE GENOMIC DNA]</scope>
    <source>
        <strain evidence="7 8">UAMH 11012</strain>
    </source>
</reference>
<evidence type="ECO:0000256" key="2">
    <source>
        <dbReference type="ARBA" id="ARBA00022807"/>
    </source>
</evidence>
<dbReference type="Proteomes" id="UP000184330">
    <property type="component" value="Unassembled WGS sequence"/>
</dbReference>
<evidence type="ECO:0000256" key="4">
    <source>
        <dbReference type="PROSITE-ProRule" id="PRU00339"/>
    </source>
</evidence>
<keyword evidence="1" id="KW-0053">Apoptosis</keyword>
<dbReference type="InterPro" id="IPR019734">
    <property type="entry name" value="TPR_rpt"/>
</dbReference>
<dbReference type="Pfam" id="PF06985">
    <property type="entry name" value="HET"/>
    <property type="match status" value="1"/>
</dbReference>
<organism evidence="7 8">
    <name type="scientific">Phialocephala subalpina</name>
    <dbReference type="NCBI Taxonomy" id="576137"/>
    <lineage>
        <taxon>Eukaryota</taxon>
        <taxon>Fungi</taxon>
        <taxon>Dikarya</taxon>
        <taxon>Ascomycota</taxon>
        <taxon>Pezizomycotina</taxon>
        <taxon>Leotiomycetes</taxon>
        <taxon>Helotiales</taxon>
        <taxon>Mollisiaceae</taxon>
        <taxon>Phialocephala</taxon>
        <taxon>Phialocephala fortinii species complex</taxon>
    </lineage>
</organism>
<dbReference type="InterPro" id="IPR011990">
    <property type="entry name" value="TPR-like_helical_dom_sf"/>
</dbReference>
<keyword evidence="2" id="KW-0645">Protease</keyword>
<dbReference type="Gene3D" id="1.25.40.10">
    <property type="entry name" value="Tetratricopeptide repeat domain"/>
    <property type="match status" value="1"/>
</dbReference>
<feature type="domain" description="Heterokaryon incompatibility" evidence="6">
    <location>
        <begin position="528"/>
        <end position="678"/>
    </location>
</feature>
<accession>A0A1L7XU75</accession>
<name>A0A1L7XU75_9HELO</name>
<evidence type="ECO:0000256" key="1">
    <source>
        <dbReference type="ARBA" id="ARBA00022703"/>
    </source>
</evidence>
<dbReference type="EMBL" id="FJOG01000057">
    <property type="protein sequence ID" value="CZR68579.1"/>
    <property type="molecule type" value="Genomic_DNA"/>
</dbReference>
<feature type="domain" description="Peptidase C14 caspase" evidence="5">
    <location>
        <begin position="74"/>
        <end position="185"/>
    </location>
</feature>
<proteinExistence type="predicted"/>
<dbReference type="InterPro" id="IPR010730">
    <property type="entry name" value="HET"/>
</dbReference>
<dbReference type="GO" id="GO:0006915">
    <property type="term" value="P:apoptotic process"/>
    <property type="evidence" value="ECO:0007669"/>
    <property type="project" value="UniProtKB-KW"/>
</dbReference>
<protein>
    <submittedName>
        <fullName evidence="7">Uncharacterized protein</fullName>
    </submittedName>
</protein>
<dbReference type="InterPro" id="IPR029030">
    <property type="entry name" value="Caspase-like_dom_sf"/>
</dbReference>
<keyword evidence="3" id="KW-0865">Zymogen</keyword>
<dbReference type="AlphaFoldDB" id="A0A1L7XU75"/>
<dbReference type="SUPFAM" id="SSF52129">
    <property type="entry name" value="Caspase-like"/>
    <property type="match status" value="1"/>
</dbReference>
<sequence>MAEPSFYVLSEGQTNGFSSHDTSRAGFHHQDLAAFSEVVNNAARRAFPNRGRARYETVHVCLIQWDDNELGVQRELSALDNVLQDYGFRTNVFLIPSLNSHWDLMRKTRDFIQACDSDQNLFVLYYAGHGRMNSARQAEWVFGKGPNSPFVDWSAVQGLFGAAKSDVLILLDTCAAASSATTSQSAVIETIAACGFERKAPPPGEHSLTNTLIDVLRDWINKPSFSAASLHTEILFRLKLKERKKGREGIPLESCVTPIYWINTKDCKASGIEICRRNVLPPLSAMSTNEADSKEALSTFIDPMDIDFDDASSTSTLLSSTSSDGSYKVPHVLITLQLEENQPLDARQCARWLEKFPLLAKWVKVEAVFPSYSTLMILSIPMPIWDLLPDHPACSFVGYVTAPNIGSLFISEEVPTAKDPPVTSVQASQYALARAYEANGQVKEAVELLEQVVKIEETTLATDHPDRRASQHVLASAVGFGPTMESIYDEFNLELDEIRLLELQPAEDFSVPIRCRLSKAVLSDLPSYEALSYVWGNPNETVPIEVNGRSFDVTTNLSAGLKHIRRQDSSVWLWVDAICINQRNIPERNHQVQLMRQIYMEARQALVWLGESDKDSDLAMDLIRRWSPPLPPQTPRSTSIGIAEVLRIVPDPFEVRAWNALRHLFARCYWERSWILQEIIFSKQAVLICGSKTVAWQALDDAQLAWVQLSQPENFRLLDFGQLRLVTISNYNVASKISLRRLERRMNAPLTSALKIIEYTHSSKATDPRDKIYAFLGFEEIKMLELKPDYDKPVHRVYGEFVQAYLSQERKLDILSQAGIGWPSFEPVLDLPSWIPDFRGSVHRSPALGTFCAAERELPAAAISEDLRVLTARGVIYDTVRDIDYHNEDQNVVKTSWQDLALSQPGLHPTKIPYLQAYFRTVVADNSGHGYGEPAFKDEKSKKQFFDEATGMMWWLGKWALDNDKVSPGLMDRIKPEKAAIMLEMNDYIQHFTLWSGHIPEVITKQALLEPFLGEPGSESQIKFPEDDNVERGRQCSAIFLERIAFSCTSRSFFVTKKGYLGLAPRAAKTGDSICVLLGCDKPLIIRKVDSHYVLIGDSYIYGMMNGEVIQEMRKGYEKAQDIIFY</sequence>
<dbReference type="GO" id="GO:0004197">
    <property type="term" value="F:cysteine-type endopeptidase activity"/>
    <property type="evidence" value="ECO:0007669"/>
    <property type="project" value="InterPro"/>
</dbReference>
<keyword evidence="2" id="KW-0788">Thiol protease</keyword>
<evidence type="ECO:0000313" key="7">
    <source>
        <dbReference type="EMBL" id="CZR68579.1"/>
    </source>
</evidence>
<gene>
    <name evidence="7" type="ORF">PAC_18478</name>
</gene>
<dbReference type="STRING" id="576137.A0A1L7XU75"/>
<dbReference type="PANTHER" id="PTHR24148">
    <property type="entry name" value="ANKYRIN REPEAT DOMAIN-CONTAINING PROTEIN 39 HOMOLOG-RELATED"/>
    <property type="match status" value="1"/>
</dbReference>
<evidence type="ECO:0000313" key="8">
    <source>
        <dbReference type="Proteomes" id="UP000184330"/>
    </source>
</evidence>
<keyword evidence="8" id="KW-1185">Reference proteome</keyword>
<dbReference type="GO" id="GO:0006508">
    <property type="term" value="P:proteolysis"/>
    <property type="evidence" value="ECO:0007669"/>
    <property type="project" value="InterPro"/>
</dbReference>
<dbReference type="Pfam" id="PF00656">
    <property type="entry name" value="Peptidase_C14"/>
    <property type="match status" value="1"/>
</dbReference>
<dbReference type="OrthoDB" id="4760831at2759"/>
<dbReference type="InterPro" id="IPR052895">
    <property type="entry name" value="HetReg/Transcr_Mod"/>
</dbReference>
<evidence type="ECO:0000256" key="3">
    <source>
        <dbReference type="ARBA" id="ARBA00023145"/>
    </source>
</evidence>
<evidence type="ECO:0000259" key="6">
    <source>
        <dbReference type="Pfam" id="PF06985"/>
    </source>
</evidence>
<dbReference type="PROSITE" id="PS50005">
    <property type="entry name" value="TPR"/>
    <property type="match status" value="1"/>
</dbReference>
<keyword evidence="4" id="KW-0802">TPR repeat</keyword>
<dbReference type="Pfam" id="PF26639">
    <property type="entry name" value="Het-6_barrel"/>
    <property type="match status" value="1"/>
</dbReference>
<feature type="repeat" description="TPR" evidence="4">
    <location>
        <begin position="426"/>
        <end position="459"/>
    </location>
</feature>
<keyword evidence="2" id="KW-0378">Hydrolase</keyword>
<dbReference type="PANTHER" id="PTHR24148:SF64">
    <property type="entry name" value="HETEROKARYON INCOMPATIBILITY DOMAIN-CONTAINING PROTEIN"/>
    <property type="match status" value="1"/>
</dbReference>